<dbReference type="EMBL" id="NEXB01000011">
    <property type="protein sequence ID" value="PSN88924.1"/>
    <property type="molecule type" value="Genomic_DNA"/>
</dbReference>
<reference evidence="1 2" key="1">
    <citation type="submission" date="2017-04" db="EMBL/GenBank/DDBJ databases">
        <title>Novel microbial lineages endemic to geothermal iron-oxide mats fill important gaps in the evolutionary history of Archaea.</title>
        <authorList>
            <person name="Jay Z.J."/>
            <person name="Beam J.P."/>
            <person name="Dlakic M."/>
            <person name="Rusch D.B."/>
            <person name="Kozubal M.A."/>
            <person name="Inskeep W.P."/>
        </authorList>
    </citation>
    <scope>NUCLEOTIDE SEQUENCE [LARGE SCALE GENOMIC DNA]</scope>
    <source>
        <strain evidence="1">OSP_C</strain>
    </source>
</reference>
<gene>
    <name evidence="1" type="ORF">B9Q00_03410</name>
</gene>
<comment type="caution">
    <text evidence="1">The sequence shown here is derived from an EMBL/GenBank/DDBJ whole genome shotgun (WGS) entry which is preliminary data.</text>
</comment>
<dbReference type="Proteomes" id="UP000241473">
    <property type="component" value="Unassembled WGS sequence"/>
</dbReference>
<protein>
    <submittedName>
        <fullName evidence="1">Uncharacterized protein</fullName>
    </submittedName>
</protein>
<dbReference type="AlphaFoldDB" id="A0A2R6ARA2"/>
<proteinExistence type="predicted"/>
<organism evidence="1 2">
    <name type="scientific">Candidatus Marsarchaeota G1 archaeon OSP_C</name>
    <dbReference type="NCBI Taxonomy" id="1978154"/>
    <lineage>
        <taxon>Archaea</taxon>
        <taxon>Candidatus Marsarchaeota</taxon>
        <taxon>Candidatus Marsarchaeota group 1</taxon>
    </lineage>
</organism>
<sequence>MSVIHNLLEVLQDRSHGSLYIAKNALRLAKLALERGENPQHVFSLFKKEVKWPFLLIWKGLRAKL</sequence>
<name>A0A2R6ARA2_9ARCH</name>
<evidence type="ECO:0000313" key="2">
    <source>
        <dbReference type="Proteomes" id="UP000241473"/>
    </source>
</evidence>
<accession>A0A2R6ARA2</accession>
<evidence type="ECO:0000313" key="1">
    <source>
        <dbReference type="EMBL" id="PSN88924.1"/>
    </source>
</evidence>